<dbReference type="PANTHER" id="PTHR43591">
    <property type="entry name" value="METHYLTRANSFERASE"/>
    <property type="match status" value="1"/>
</dbReference>
<dbReference type="Pfam" id="PF08241">
    <property type="entry name" value="Methyltransf_11"/>
    <property type="match status" value="1"/>
</dbReference>
<dbReference type="GO" id="GO:0008168">
    <property type="term" value="F:methyltransferase activity"/>
    <property type="evidence" value="ECO:0007669"/>
    <property type="project" value="UniProtKB-KW"/>
</dbReference>
<dbReference type="EMBL" id="JBHFNR010000279">
    <property type="protein sequence ID" value="MFB2898157.1"/>
    <property type="molecule type" value="Genomic_DNA"/>
</dbReference>
<keyword evidence="2" id="KW-0808">Transferase</keyword>
<proteinExistence type="predicted"/>
<protein>
    <submittedName>
        <fullName evidence="2">Class I SAM-dependent methyltransferase</fullName>
    </submittedName>
</protein>
<dbReference type="Gene3D" id="3.40.50.150">
    <property type="entry name" value="Vaccinia Virus protein VP39"/>
    <property type="match status" value="1"/>
</dbReference>
<accession>A0ABV4Y4D1</accession>
<dbReference type="InterPro" id="IPR013216">
    <property type="entry name" value="Methyltransf_11"/>
</dbReference>
<dbReference type="Proteomes" id="UP001576784">
    <property type="component" value="Unassembled WGS sequence"/>
</dbReference>
<evidence type="ECO:0000313" key="3">
    <source>
        <dbReference type="Proteomes" id="UP001576784"/>
    </source>
</evidence>
<keyword evidence="2" id="KW-0489">Methyltransferase</keyword>
<comment type="caution">
    <text evidence="2">The sequence shown here is derived from an EMBL/GenBank/DDBJ whole genome shotgun (WGS) entry which is preliminary data.</text>
</comment>
<evidence type="ECO:0000259" key="1">
    <source>
        <dbReference type="Pfam" id="PF08241"/>
    </source>
</evidence>
<keyword evidence="3" id="KW-1185">Reference proteome</keyword>
<gene>
    <name evidence="2" type="ORF">ACE1CI_35015</name>
</gene>
<evidence type="ECO:0000313" key="2">
    <source>
        <dbReference type="EMBL" id="MFB2898157.1"/>
    </source>
</evidence>
<organism evidence="2 3">
    <name type="scientific">Floridaenema flaviceps BLCC-F50</name>
    <dbReference type="NCBI Taxonomy" id="3153642"/>
    <lineage>
        <taxon>Bacteria</taxon>
        <taxon>Bacillati</taxon>
        <taxon>Cyanobacteriota</taxon>
        <taxon>Cyanophyceae</taxon>
        <taxon>Oscillatoriophycideae</taxon>
        <taxon>Aerosakkonematales</taxon>
        <taxon>Aerosakkonemataceae</taxon>
        <taxon>Floridanema</taxon>
        <taxon>Floridanema flaviceps</taxon>
    </lineage>
</organism>
<name>A0ABV4Y4D1_9CYAN</name>
<feature type="domain" description="Methyltransferase type 11" evidence="1">
    <location>
        <begin position="45"/>
        <end position="124"/>
    </location>
</feature>
<sequence>MNLTDLLAKKLVKPIHSQTVSGRRVKRLSHHLNTMIPPNQSLLGIDVGCGSGEIARYIQDSNPQLKIVGVDILQRKDAVIDIVKFDGQKLPFEDKSYDFIIIVDVLHHTDNPLILMNECARVSRNFILIKDHICENWWDRVRLRFMDWVGNRAYDVPLPYNYLSVNQWNKLYELSGVVCEQKKHKLNLYSTPFSMIFDSNLHFVAKLLVENK</sequence>
<dbReference type="GO" id="GO:0032259">
    <property type="term" value="P:methylation"/>
    <property type="evidence" value="ECO:0007669"/>
    <property type="project" value="UniProtKB-KW"/>
</dbReference>
<dbReference type="InterPro" id="IPR029063">
    <property type="entry name" value="SAM-dependent_MTases_sf"/>
</dbReference>
<dbReference type="RefSeq" id="WP_413267757.1">
    <property type="nucleotide sequence ID" value="NZ_JBHFNR010000279.1"/>
</dbReference>
<dbReference type="CDD" id="cd02440">
    <property type="entry name" value="AdoMet_MTases"/>
    <property type="match status" value="1"/>
</dbReference>
<dbReference type="SUPFAM" id="SSF53335">
    <property type="entry name" value="S-adenosyl-L-methionine-dependent methyltransferases"/>
    <property type="match status" value="1"/>
</dbReference>
<reference evidence="2 3" key="1">
    <citation type="submission" date="2024-09" db="EMBL/GenBank/DDBJ databases">
        <title>Floridaenema gen nov. (Aerosakkonemataceae, Aerosakkonematales ord. nov., Cyanobacteria) from benthic tropical and subtropical fresh waters, with the description of four new species.</title>
        <authorList>
            <person name="Moretto J.A."/>
            <person name="Berthold D.E."/>
            <person name="Lefler F.W."/>
            <person name="Huang I.-S."/>
            <person name="Laughinghouse H. IV."/>
        </authorList>
    </citation>
    <scope>NUCLEOTIDE SEQUENCE [LARGE SCALE GENOMIC DNA]</scope>
    <source>
        <strain evidence="2 3">BLCC-F50</strain>
    </source>
</reference>